<dbReference type="InterPro" id="IPR036779">
    <property type="entry name" value="LysM_dom_sf"/>
</dbReference>
<organism evidence="2 3">
    <name type="scientific">Diaporthe helianthi</name>
    <dbReference type="NCBI Taxonomy" id="158607"/>
    <lineage>
        <taxon>Eukaryota</taxon>
        <taxon>Fungi</taxon>
        <taxon>Dikarya</taxon>
        <taxon>Ascomycota</taxon>
        <taxon>Pezizomycotina</taxon>
        <taxon>Sordariomycetes</taxon>
        <taxon>Sordariomycetidae</taxon>
        <taxon>Diaporthales</taxon>
        <taxon>Diaporthaceae</taxon>
        <taxon>Diaporthe</taxon>
    </lineage>
</organism>
<dbReference type="GO" id="GO:0008061">
    <property type="term" value="F:chitin binding"/>
    <property type="evidence" value="ECO:0007669"/>
    <property type="project" value="InterPro"/>
</dbReference>
<gene>
    <name evidence="2" type="ORF">DHEL01_v211261</name>
</gene>
<dbReference type="PANTHER" id="PTHR34997">
    <property type="entry name" value="AM15"/>
    <property type="match status" value="1"/>
</dbReference>
<dbReference type="OrthoDB" id="2281372at2759"/>
<dbReference type="Proteomes" id="UP000094444">
    <property type="component" value="Unassembled WGS sequence"/>
</dbReference>
<dbReference type="InterPro" id="IPR052210">
    <property type="entry name" value="LysM1-like"/>
</dbReference>
<accession>A0A2P5HJE7</accession>
<protein>
    <recommendedName>
        <fullName evidence="4">LysM domain-containing protein</fullName>
    </recommendedName>
</protein>
<name>A0A2P5HJE7_DIAHE</name>
<keyword evidence="3" id="KW-1185">Reference proteome</keyword>
<reference evidence="2" key="1">
    <citation type="submission" date="2017-09" db="EMBL/GenBank/DDBJ databases">
        <title>Polyketide synthases of a Diaporthe helianthi virulent isolate.</title>
        <authorList>
            <person name="Baroncelli R."/>
        </authorList>
    </citation>
    <scope>NUCLEOTIDE SEQUENCE [LARGE SCALE GENOMIC DNA]</scope>
    <source>
        <strain evidence="2">7/96</strain>
    </source>
</reference>
<feature type="compositionally biased region" description="Low complexity" evidence="1">
    <location>
        <begin position="41"/>
        <end position="55"/>
    </location>
</feature>
<dbReference type="Gene3D" id="3.10.350.10">
    <property type="entry name" value="LysM domain"/>
    <property type="match status" value="1"/>
</dbReference>
<evidence type="ECO:0000313" key="2">
    <source>
        <dbReference type="EMBL" id="POS70341.1"/>
    </source>
</evidence>
<dbReference type="PANTHER" id="PTHR34997:SF1">
    <property type="entry name" value="PEPTIDOGLYCAN-BINDING LYSIN DOMAIN"/>
    <property type="match status" value="1"/>
</dbReference>
<sequence>MADSYFLDWNPGVKADCRGIKVGNAYCVEVNFGLPRPAWTTTSSATTTSTTVPSSKNNAKPSPTQDGLIGTCKAFYKARENDDCDKIVRAYGTFTFNDFLLWNPEVQSNYQLRPQGYFPPPFPPTILLLDVFAIRRFFRSL</sequence>
<evidence type="ECO:0008006" key="4">
    <source>
        <dbReference type="Google" id="ProtNLM"/>
    </source>
</evidence>
<evidence type="ECO:0000313" key="3">
    <source>
        <dbReference type="Proteomes" id="UP000094444"/>
    </source>
</evidence>
<dbReference type="AlphaFoldDB" id="A0A2P5HJE7"/>
<dbReference type="EMBL" id="MAVT02001674">
    <property type="protein sequence ID" value="POS70341.1"/>
    <property type="molecule type" value="Genomic_DNA"/>
</dbReference>
<feature type="region of interest" description="Disordered" evidence="1">
    <location>
        <begin position="41"/>
        <end position="64"/>
    </location>
</feature>
<dbReference type="InParanoid" id="A0A2P5HJE7"/>
<evidence type="ECO:0000256" key="1">
    <source>
        <dbReference type="SAM" id="MobiDB-lite"/>
    </source>
</evidence>
<comment type="caution">
    <text evidence="2">The sequence shown here is derived from an EMBL/GenBank/DDBJ whole genome shotgun (WGS) entry which is preliminary data.</text>
</comment>
<proteinExistence type="predicted"/>